<dbReference type="GO" id="GO:0042602">
    <property type="term" value="F:riboflavin reductase (NADPH) activity"/>
    <property type="evidence" value="ECO:0007669"/>
    <property type="project" value="TreeGrafter"/>
</dbReference>
<keyword evidence="4" id="KW-0614">Plasmid</keyword>
<sequence>MYAQPNNIGNGEAGSFQELFRKTMRRCANTVAIVAAGGGHGRVGFTATSYCCLSTTPPSIVICIGRATSAKSYFDVGSNFSINVLHSAQHALAEVFAGRNGSHGEDRFRCGHWSQGMGSVPVLSEAMFSLECEVVHLHDCRSDSIAVADVHGINLGSHVAPLIYHDAEFKLLSPHPIKMRPRAAQPTKS</sequence>
<dbReference type="PANTHER" id="PTHR30466">
    <property type="entry name" value="FLAVIN REDUCTASE"/>
    <property type="match status" value="1"/>
</dbReference>
<dbReference type="InterPro" id="IPR002563">
    <property type="entry name" value="Flavin_Rdtase-like_dom"/>
</dbReference>
<dbReference type="EC" id="1.-.-.-" evidence="4"/>
<dbReference type="InterPro" id="IPR050268">
    <property type="entry name" value="NADH-dep_flavin_reductase"/>
</dbReference>
<dbReference type="GO" id="GO:0010181">
    <property type="term" value="F:FMN binding"/>
    <property type="evidence" value="ECO:0007669"/>
    <property type="project" value="InterPro"/>
</dbReference>
<feature type="domain" description="Flavin reductase like" evidence="3">
    <location>
        <begin position="24"/>
        <end position="171"/>
    </location>
</feature>
<geneLocation type="plasmid" evidence="4">
    <name>unnamed3</name>
</geneLocation>
<dbReference type="Gene3D" id="2.30.110.10">
    <property type="entry name" value="Electron Transport, Fmn-binding Protein, Chain A"/>
    <property type="match status" value="1"/>
</dbReference>
<accession>A0AAU7S5U8</accession>
<name>A0AAU7S5U8_9HYPH</name>
<evidence type="ECO:0000256" key="2">
    <source>
        <dbReference type="ARBA" id="ARBA00023002"/>
    </source>
</evidence>
<comment type="similarity">
    <text evidence="1">Belongs to the non-flavoprotein flavin reductase family.</text>
</comment>
<keyword evidence="2 4" id="KW-0560">Oxidoreductase</keyword>
<evidence type="ECO:0000313" key="4">
    <source>
        <dbReference type="EMBL" id="XBT97832.1"/>
    </source>
</evidence>
<dbReference type="SMART" id="SM00903">
    <property type="entry name" value="Flavin_Reduct"/>
    <property type="match status" value="1"/>
</dbReference>
<protein>
    <submittedName>
        <fullName evidence="4">Flavin reductase family protein</fullName>
        <ecNumber evidence="4">1.-.-.-</ecNumber>
    </submittedName>
</protein>
<dbReference type="InterPro" id="IPR012349">
    <property type="entry name" value="Split_barrel_FMN-bd"/>
</dbReference>
<evidence type="ECO:0000259" key="3">
    <source>
        <dbReference type="SMART" id="SM00903"/>
    </source>
</evidence>
<dbReference type="AlphaFoldDB" id="A0AAU7S5U8"/>
<organism evidence="4">
    <name type="scientific">Rhizobium sp. ZPR3</name>
    <dbReference type="NCBI Taxonomy" id="3158967"/>
    <lineage>
        <taxon>Bacteria</taxon>
        <taxon>Pseudomonadati</taxon>
        <taxon>Pseudomonadota</taxon>
        <taxon>Alphaproteobacteria</taxon>
        <taxon>Hyphomicrobiales</taxon>
        <taxon>Rhizobiaceae</taxon>
        <taxon>Rhizobium/Agrobacterium group</taxon>
        <taxon>Rhizobium</taxon>
    </lineage>
</organism>
<dbReference type="Pfam" id="PF01613">
    <property type="entry name" value="Flavin_Reduct"/>
    <property type="match status" value="1"/>
</dbReference>
<gene>
    <name evidence="4" type="ORF">ABM479_33610</name>
</gene>
<reference evidence="4" key="1">
    <citation type="submission" date="2024-06" db="EMBL/GenBank/DDBJ databases">
        <authorList>
            <person name="Li T."/>
            <person name="Gao R."/>
        </authorList>
    </citation>
    <scope>NUCLEOTIDE SEQUENCE</scope>
    <source>
        <strain evidence="4">ZPR3</strain>
        <plasmid evidence="4">unnamed3</plasmid>
    </source>
</reference>
<dbReference type="PANTHER" id="PTHR30466:SF11">
    <property type="entry name" value="FLAVIN-DEPENDENT MONOOXYGENASE, REDUCTASE SUBUNIT HSAB"/>
    <property type="match status" value="1"/>
</dbReference>
<dbReference type="SUPFAM" id="SSF50475">
    <property type="entry name" value="FMN-binding split barrel"/>
    <property type="match status" value="1"/>
</dbReference>
<dbReference type="EMBL" id="CP157963">
    <property type="protein sequence ID" value="XBT97832.1"/>
    <property type="molecule type" value="Genomic_DNA"/>
</dbReference>
<dbReference type="RefSeq" id="WP_349963091.1">
    <property type="nucleotide sequence ID" value="NZ_CP157963.1"/>
</dbReference>
<proteinExistence type="inferred from homology"/>
<evidence type="ECO:0000256" key="1">
    <source>
        <dbReference type="ARBA" id="ARBA00008898"/>
    </source>
</evidence>